<organism evidence="3 4">
    <name type="scientific">Streptomyces peucetius</name>
    <dbReference type="NCBI Taxonomy" id="1950"/>
    <lineage>
        <taxon>Bacteria</taxon>
        <taxon>Bacillati</taxon>
        <taxon>Actinomycetota</taxon>
        <taxon>Actinomycetes</taxon>
        <taxon>Kitasatosporales</taxon>
        <taxon>Streptomycetaceae</taxon>
        <taxon>Streptomyces</taxon>
    </lineage>
</organism>
<feature type="compositionally biased region" description="Low complexity" evidence="1">
    <location>
        <begin position="79"/>
        <end position="89"/>
    </location>
</feature>
<feature type="chain" id="PRO_5045740115" description="Lipoprotein" evidence="2">
    <location>
        <begin position="35"/>
        <end position="192"/>
    </location>
</feature>
<name>A0ABY6I565_STRPE</name>
<protein>
    <recommendedName>
        <fullName evidence="5">Lipoprotein</fullName>
    </recommendedName>
</protein>
<feature type="region of interest" description="Disordered" evidence="1">
    <location>
        <begin position="156"/>
        <end position="177"/>
    </location>
</feature>
<sequence length="192" mass="19413">MPARNPRNPRNPRTRARRVIAATAAAAAAVGALAACEPTAGGLNSAAVAVTTDRTATSTLERLTFDVAWLSCTAQADRGTATASGAASPSPEPPPSPSPPGRATVDCRGETRSGQDITVNGTVTEERSGRCVHGDLTARVEKKIVFRATMLGDCTTAPSSTSAPGGTPAVPGPPRPTVTVTVTETVTSVPAK</sequence>
<dbReference type="Proteomes" id="UP001163878">
    <property type="component" value="Chromosome"/>
</dbReference>
<feature type="signal peptide" evidence="2">
    <location>
        <begin position="1"/>
        <end position="34"/>
    </location>
</feature>
<reference evidence="3" key="1">
    <citation type="submission" date="2022-10" db="EMBL/GenBank/DDBJ databases">
        <title>Cytochrome P450 Catalyzes Benzene Ring Formation in the Biosynthesis of Trialkyl-Substituted Aromatic Polyketides.</title>
        <authorList>
            <person name="Zhao E."/>
            <person name="Ge H."/>
        </authorList>
    </citation>
    <scope>NUCLEOTIDE SEQUENCE</scope>
    <source>
        <strain evidence="3">NA0869</strain>
    </source>
</reference>
<feature type="region of interest" description="Disordered" evidence="1">
    <location>
        <begin position="79"/>
        <end position="115"/>
    </location>
</feature>
<proteinExistence type="predicted"/>
<evidence type="ECO:0000256" key="1">
    <source>
        <dbReference type="SAM" id="MobiDB-lite"/>
    </source>
</evidence>
<evidence type="ECO:0000256" key="2">
    <source>
        <dbReference type="SAM" id="SignalP"/>
    </source>
</evidence>
<keyword evidence="2" id="KW-0732">Signal</keyword>
<gene>
    <name evidence="3" type="ORF">OGH68_11555</name>
</gene>
<accession>A0ABY6I565</accession>
<feature type="compositionally biased region" description="Pro residues" evidence="1">
    <location>
        <begin position="90"/>
        <end position="100"/>
    </location>
</feature>
<evidence type="ECO:0000313" key="4">
    <source>
        <dbReference type="Proteomes" id="UP001163878"/>
    </source>
</evidence>
<keyword evidence="4" id="KW-1185">Reference proteome</keyword>
<dbReference type="EMBL" id="CP107567">
    <property type="protein sequence ID" value="UYQ62063.1"/>
    <property type="molecule type" value="Genomic_DNA"/>
</dbReference>
<evidence type="ECO:0000313" key="3">
    <source>
        <dbReference type="EMBL" id="UYQ62063.1"/>
    </source>
</evidence>
<evidence type="ECO:0008006" key="5">
    <source>
        <dbReference type="Google" id="ProtNLM"/>
    </source>
</evidence>